<dbReference type="InterPro" id="IPR005828">
    <property type="entry name" value="MFS_sugar_transport-like"/>
</dbReference>
<evidence type="ECO:0000256" key="6">
    <source>
        <dbReference type="SAM" id="Phobius"/>
    </source>
</evidence>
<feature type="transmembrane region" description="Helical" evidence="6">
    <location>
        <begin position="464"/>
        <end position="482"/>
    </location>
</feature>
<organism evidence="8 9">
    <name type="scientific">Rhipicephalus sanguineus</name>
    <name type="common">Brown dog tick</name>
    <name type="synonym">Ixodes sanguineus</name>
    <dbReference type="NCBI Taxonomy" id="34632"/>
    <lineage>
        <taxon>Eukaryota</taxon>
        <taxon>Metazoa</taxon>
        <taxon>Ecdysozoa</taxon>
        <taxon>Arthropoda</taxon>
        <taxon>Chelicerata</taxon>
        <taxon>Arachnida</taxon>
        <taxon>Acari</taxon>
        <taxon>Parasitiformes</taxon>
        <taxon>Ixodida</taxon>
        <taxon>Ixodoidea</taxon>
        <taxon>Ixodidae</taxon>
        <taxon>Rhipicephalinae</taxon>
        <taxon>Rhipicephalus</taxon>
        <taxon>Rhipicephalus</taxon>
    </lineage>
</organism>
<dbReference type="GO" id="GO:0022857">
    <property type="term" value="F:transmembrane transporter activity"/>
    <property type="evidence" value="ECO:0007669"/>
    <property type="project" value="InterPro"/>
</dbReference>
<feature type="compositionally biased region" description="Polar residues" evidence="5">
    <location>
        <begin position="21"/>
        <end position="33"/>
    </location>
</feature>
<evidence type="ECO:0000259" key="7">
    <source>
        <dbReference type="PROSITE" id="PS50850"/>
    </source>
</evidence>
<dbReference type="InterPro" id="IPR020846">
    <property type="entry name" value="MFS_dom"/>
</dbReference>
<keyword evidence="3 6" id="KW-1133">Transmembrane helix</keyword>
<name>A0A9D4PSJ3_RHISA</name>
<dbReference type="Pfam" id="PF00083">
    <property type="entry name" value="Sugar_tr"/>
    <property type="match status" value="1"/>
</dbReference>
<feature type="transmembrane region" description="Helical" evidence="6">
    <location>
        <begin position="251"/>
        <end position="269"/>
    </location>
</feature>
<feature type="region of interest" description="Disordered" evidence="5">
    <location>
        <begin position="1"/>
        <end position="61"/>
    </location>
</feature>
<evidence type="ECO:0000313" key="8">
    <source>
        <dbReference type="EMBL" id="KAH7951616.1"/>
    </source>
</evidence>
<evidence type="ECO:0000256" key="1">
    <source>
        <dbReference type="ARBA" id="ARBA00004141"/>
    </source>
</evidence>
<feature type="transmembrane region" description="Helical" evidence="6">
    <location>
        <begin position="307"/>
        <end position="332"/>
    </location>
</feature>
<feature type="transmembrane region" description="Helical" evidence="6">
    <location>
        <begin position="219"/>
        <end position="239"/>
    </location>
</feature>
<accession>A0A9D4PSJ3</accession>
<feature type="transmembrane region" description="Helical" evidence="6">
    <location>
        <begin position="494"/>
        <end position="514"/>
    </location>
</feature>
<sequence>MVGENRVKRRSRRSAKKSASQPGVTPTAANSEAQAVAMPEAEVASQSGAHLVAQRTTEPVAETATQLNAQTDTDPRPQPSSQPGVQADVHPCVQHEVKPGVQPGGLLSGESDADTTITHGTATAGLARPIDHWCRLPHEYADIPSATWKNTSIPLEADGKTRSECLRYEPLHSVSDGHDIENRTVIPCDAGWEYDKADKTGIGAYSIVSEWDLVCERRWILTLLMASYVFGGILGAATAGVTADNIGRRPVLRIWLFFLVVSGIALIFSKTLMMFAILRAVLAAAVSSVLVTSIVILFEVTSTPHRALFMSLAVAGASLIAAFYGELVYYLAPAWQIEQLAYMAPTSVLIMAVYLMDESPCWLLAVSNMRRADSVLAWAAQVNKVQPDVFKNRLVELKMELKRQQEQPEPGALDILSQEHGIRVTDVLRSGTLRYRSAILFGCSFVSFAMYFNLSTGEVMRTNPMARTVLAVLKLPGMMINVPVITHAGRRMSLAFSMIVMSAIALMLSGAHVFHAPEVLLATVTVSSLLAFDLCAITLFIMSAELYPTVVRGAGVGLCYTFSLVGSAVAPLVDEIKSDGLKGAVYAVEAMFLLFFGAMAMLLPETTKLLPANTIRELSTNKWQLQTPLRVARFSKRKRPKSEDHDRSKIRSRPANAPAKEAQ</sequence>
<dbReference type="Proteomes" id="UP000821837">
    <property type="component" value="Chromosome 5"/>
</dbReference>
<dbReference type="PROSITE" id="PS50850">
    <property type="entry name" value="MFS"/>
    <property type="match status" value="1"/>
</dbReference>
<feature type="compositionally biased region" description="Basic residues" evidence="5">
    <location>
        <begin position="7"/>
        <end position="16"/>
    </location>
</feature>
<feature type="region of interest" description="Disordered" evidence="5">
    <location>
        <begin position="68"/>
        <end position="87"/>
    </location>
</feature>
<keyword evidence="2 6" id="KW-0812">Transmembrane</keyword>
<keyword evidence="4 6" id="KW-0472">Membrane</keyword>
<feature type="transmembrane region" description="Helical" evidence="6">
    <location>
        <begin position="275"/>
        <end position="300"/>
    </location>
</feature>
<evidence type="ECO:0000256" key="4">
    <source>
        <dbReference type="ARBA" id="ARBA00023136"/>
    </source>
</evidence>
<proteinExistence type="predicted"/>
<comment type="subcellular location">
    <subcellularLocation>
        <location evidence="1">Membrane</location>
        <topology evidence="1">Multi-pass membrane protein</topology>
    </subcellularLocation>
</comment>
<feature type="transmembrane region" description="Helical" evidence="6">
    <location>
        <begin position="554"/>
        <end position="573"/>
    </location>
</feature>
<dbReference type="InterPro" id="IPR036259">
    <property type="entry name" value="MFS_trans_sf"/>
</dbReference>
<reference evidence="8" key="2">
    <citation type="submission" date="2021-09" db="EMBL/GenBank/DDBJ databases">
        <authorList>
            <person name="Jia N."/>
            <person name="Wang J."/>
            <person name="Shi W."/>
            <person name="Du L."/>
            <person name="Sun Y."/>
            <person name="Zhan W."/>
            <person name="Jiang J."/>
            <person name="Wang Q."/>
            <person name="Zhang B."/>
            <person name="Ji P."/>
            <person name="Sakyi L.B."/>
            <person name="Cui X."/>
            <person name="Yuan T."/>
            <person name="Jiang B."/>
            <person name="Yang W."/>
            <person name="Lam T.T.-Y."/>
            <person name="Chang Q."/>
            <person name="Ding S."/>
            <person name="Wang X."/>
            <person name="Zhu J."/>
            <person name="Ruan X."/>
            <person name="Zhao L."/>
            <person name="Wei J."/>
            <person name="Que T."/>
            <person name="Du C."/>
            <person name="Cheng J."/>
            <person name="Dai P."/>
            <person name="Han X."/>
            <person name="Huang E."/>
            <person name="Gao Y."/>
            <person name="Liu J."/>
            <person name="Shao H."/>
            <person name="Ye R."/>
            <person name="Li L."/>
            <person name="Wei W."/>
            <person name="Wang X."/>
            <person name="Wang C."/>
            <person name="Huo Q."/>
            <person name="Li W."/>
            <person name="Guo W."/>
            <person name="Chen H."/>
            <person name="Chen S."/>
            <person name="Zhou L."/>
            <person name="Zhou L."/>
            <person name="Ni X."/>
            <person name="Tian J."/>
            <person name="Zhou Y."/>
            <person name="Sheng Y."/>
            <person name="Liu T."/>
            <person name="Pan Y."/>
            <person name="Xia L."/>
            <person name="Li J."/>
            <person name="Zhao F."/>
            <person name="Cao W."/>
        </authorList>
    </citation>
    <scope>NUCLEOTIDE SEQUENCE</scope>
    <source>
        <strain evidence="8">Rsan-2018</strain>
        <tissue evidence="8">Larvae</tissue>
    </source>
</reference>
<comment type="caution">
    <text evidence="8">The sequence shown here is derived from an EMBL/GenBank/DDBJ whole genome shotgun (WGS) entry which is preliminary data.</text>
</comment>
<reference evidence="8" key="1">
    <citation type="journal article" date="2020" name="Cell">
        <title>Large-Scale Comparative Analyses of Tick Genomes Elucidate Their Genetic Diversity and Vector Capacities.</title>
        <authorList>
            <consortium name="Tick Genome and Microbiome Consortium (TIGMIC)"/>
            <person name="Jia N."/>
            <person name="Wang J."/>
            <person name="Shi W."/>
            <person name="Du L."/>
            <person name="Sun Y."/>
            <person name="Zhan W."/>
            <person name="Jiang J.F."/>
            <person name="Wang Q."/>
            <person name="Zhang B."/>
            <person name="Ji P."/>
            <person name="Bell-Sakyi L."/>
            <person name="Cui X.M."/>
            <person name="Yuan T.T."/>
            <person name="Jiang B.G."/>
            <person name="Yang W.F."/>
            <person name="Lam T.T."/>
            <person name="Chang Q.C."/>
            <person name="Ding S.J."/>
            <person name="Wang X.J."/>
            <person name="Zhu J.G."/>
            <person name="Ruan X.D."/>
            <person name="Zhao L."/>
            <person name="Wei J.T."/>
            <person name="Ye R.Z."/>
            <person name="Que T.C."/>
            <person name="Du C.H."/>
            <person name="Zhou Y.H."/>
            <person name="Cheng J.X."/>
            <person name="Dai P.F."/>
            <person name="Guo W.B."/>
            <person name="Han X.H."/>
            <person name="Huang E.J."/>
            <person name="Li L.F."/>
            <person name="Wei W."/>
            <person name="Gao Y.C."/>
            <person name="Liu J.Z."/>
            <person name="Shao H.Z."/>
            <person name="Wang X."/>
            <person name="Wang C.C."/>
            <person name="Yang T.C."/>
            <person name="Huo Q.B."/>
            <person name="Li W."/>
            <person name="Chen H.Y."/>
            <person name="Chen S.E."/>
            <person name="Zhou L.G."/>
            <person name="Ni X.B."/>
            <person name="Tian J.H."/>
            <person name="Sheng Y."/>
            <person name="Liu T."/>
            <person name="Pan Y.S."/>
            <person name="Xia L.Y."/>
            <person name="Li J."/>
            <person name="Zhao F."/>
            <person name="Cao W.C."/>
        </authorList>
    </citation>
    <scope>NUCLEOTIDE SEQUENCE</scope>
    <source>
        <strain evidence="8">Rsan-2018</strain>
    </source>
</reference>
<gene>
    <name evidence="8" type="ORF">HPB52_010919</name>
</gene>
<evidence type="ECO:0000256" key="5">
    <source>
        <dbReference type="SAM" id="MobiDB-lite"/>
    </source>
</evidence>
<feature type="domain" description="Major facilitator superfamily (MFS) profile" evidence="7">
    <location>
        <begin position="165"/>
        <end position="607"/>
    </location>
</feature>
<feature type="transmembrane region" description="Helical" evidence="6">
    <location>
        <begin position="433"/>
        <end position="452"/>
    </location>
</feature>
<dbReference type="PANTHER" id="PTHR24064">
    <property type="entry name" value="SOLUTE CARRIER FAMILY 22 MEMBER"/>
    <property type="match status" value="1"/>
</dbReference>
<dbReference type="Gene3D" id="1.20.1250.20">
    <property type="entry name" value="MFS general substrate transporter like domains"/>
    <property type="match status" value="1"/>
</dbReference>
<dbReference type="EMBL" id="JABSTV010001251">
    <property type="protein sequence ID" value="KAH7951616.1"/>
    <property type="molecule type" value="Genomic_DNA"/>
</dbReference>
<protein>
    <recommendedName>
        <fullName evidence="7">Major facilitator superfamily (MFS) profile domain-containing protein</fullName>
    </recommendedName>
</protein>
<feature type="transmembrane region" description="Helical" evidence="6">
    <location>
        <begin position="585"/>
        <end position="603"/>
    </location>
</feature>
<evidence type="ECO:0000313" key="9">
    <source>
        <dbReference type="Proteomes" id="UP000821837"/>
    </source>
</evidence>
<keyword evidence="9" id="KW-1185">Reference proteome</keyword>
<evidence type="ECO:0000256" key="2">
    <source>
        <dbReference type="ARBA" id="ARBA00022692"/>
    </source>
</evidence>
<evidence type="ECO:0000256" key="3">
    <source>
        <dbReference type="ARBA" id="ARBA00022989"/>
    </source>
</evidence>
<feature type="transmembrane region" description="Helical" evidence="6">
    <location>
        <begin position="520"/>
        <end position="542"/>
    </location>
</feature>
<feature type="region of interest" description="Disordered" evidence="5">
    <location>
        <begin position="634"/>
        <end position="663"/>
    </location>
</feature>
<dbReference type="SUPFAM" id="SSF103473">
    <property type="entry name" value="MFS general substrate transporter"/>
    <property type="match status" value="1"/>
</dbReference>
<dbReference type="AlphaFoldDB" id="A0A9D4PSJ3"/>
<dbReference type="GO" id="GO:0016020">
    <property type="term" value="C:membrane"/>
    <property type="evidence" value="ECO:0007669"/>
    <property type="project" value="UniProtKB-SubCell"/>
</dbReference>
<dbReference type="VEuPathDB" id="VectorBase:RSAN_038314"/>